<keyword evidence="2" id="KW-0472">Membrane</keyword>
<dbReference type="RefSeq" id="WP_339574852.1">
    <property type="nucleotide sequence ID" value="NZ_JBBIAA010000008.1"/>
</dbReference>
<evidence type="ECO:0008006" key="5">
    <source>
        <dbReference type="Google" id="ProtNLM"/>
    </source>
</evidence>
<keyword evidence="2" id="KW-0812">Transmembrane</keyword>
<keyword evidence="2" id="KW-1133">Transmembrane helix</keyword>
<comment type="caution">
    <text evidence="3">The sequence shown here is derived from an EMBL/GenBank/DDBJ whole genome shotgun (WGS) entry which is preliminary data.</text>
</comment>
<organism evidence="3 4">
    <name type="scientific">Pseudokineococcus basanitobsidens</name>
    <dbReference type="NCBI Taxonomy" id="1926649"/>
    <lineage>
        <taxon>Bacteria</taxon>
        <taxon>Bacillati</taxon>
        <taxon>Actinomycetota</taxon>
        <taxon>Actinomycetes</taxon>
        <taxon>Kineosporiales</taxon>
        <taxon>Kineosporiaceae</taxon>
        <taxon>Pseudokineococcus</taxon>
    </lineage>
</organism>
<feature type="transmembrane region" description="Helical" evidence="2">
    <location>
        <begin position="59"/>
        <end position="81"/>
    </location>
</feature>
<evidence type="ECO:0000256" key="2">
    <source>
        <dbReference type="SAM" id="Phobius"/>
    </source>
</evidence>
<dbReference type="EMBL" id="JBBIAA010000008">
    <property type="protein sequence ID" value="MEJ5945467.1"/>
    <property type="molecule type" value="Genomic_DNA"/>
</dbReference>
<reference evidence="3 4" key="1">
    <citation type="journal article" date="2017" name="Int. J. Syst. Evol. Microbiol.">
        <title>Pseudokineococcus basanitobsidens sp. nov., isolated from volcanic rock.</title>
        <authorList>
            <person name="Lee D.W."/>
            <person name="Park M.Y."/>
            <person name="Kim J.J."/>
            <person name="Kim B.S."/>
        </authorList>
    </citation>
    <scope>NUCLEOTIDE SEQUENCE [LARGE SCALE GENOMIC DNA]</scope>
    <source>
        <strain evidence="3 4">DSM 103726</strain>
    </source>
</reference>
<evidence type="ECO:0000256" key="1">
    <source>
        <dbReference type="SAM" id="MobiDB-lite"/>
    </source>
</evidence>
<protein>
    <recommendedName>
        <fullName evidence="5">Phospholipase A2-like protein</fullName>
    </recommendedName>
</protein>
<gene>
    <name evidence="3" type="ORF">WDZ17_09205</name>
</gene>
<evidence type="ECO:0000313" key="4">
    <source>
        <dbReference type="Proteomes" id="UP001387100"/>
    </source>
</evidence>
<proteinExistence type="predicted"/>
<name>A0ABU8RK50_9ACTN</name>
<keyword evidence="4" id="KW-1185">Reference proteome</keyword>
<dbReference type="Proteomes" id="UP001387100">
    <property type="component" value="Unassembled WGS sequence"/>
</dbReference>
<evidence type="ECO:0000313" key="3">
    <source>
        <dbReference type="EMBL" id="MEJ5945467.1"/>
    </source>
</evidence>
<sequence length="241" mass="24984">MSTSGPDPWASPTPSAGDARAARPAPSEAPGAHRDDAWAPVWATGGGSAPPPPPRRRRWPVVVAVVVASVVLVGGVVALAVTGVRSGWDALAGGGSDFFGVEEGEAYGDNPVLDEMWDGCEAGDGTACDDLYDSSGLGTDYEDFGYTCGERFTEASTPDFCVDEMGGDGRGAVADVREGSRYGDDAVLDRLWDGCEAGDGVDCDELYGSSEEGSDYAEFGVTCGERYSAVRAPEFCADALR</sequence>
<feature type="region of interest" description="Disordered" evidence="1">
    <location>
        <begin position="1"/>
        <end position="55"/>
    </location>
</feature>
<accession>A0ABU8RK50</accession>